<dbReference type="Pfam" id="PF25272">
    <property type="entry name" value="VERL_C"/>
    <property type="match status" value="1"/>
</dbReference>
<feature type="chain" id="PRO_5003007997" evidence="1">
    <location>
        <begin position="20"/>
        <end position="339"/>
    </location>
</feature>
<dbReference type="InterPro" id="IPR057371">
    <property type="entry name" value="VERL_C"/>
</dbReference>
<evidence type="ECO:0000256" key="1">
    <source>
        <dbReference type="SAM" id="SignalP"/>
    </source>
</evidence>
<gene>
    <name evidence="3" type="primary">VEZP20</name>
</gene>
<reference evidence="3" key="1">
    <citation type="journal article" date="2010" name="Mol. Biol. Evol.">
        <title>ZP domain proteins in the abalone egg coat include a paralog of VERL under positive selection that binds lysin and 18-kDa sperm proteins.</title>
        <authorList>
            <person name="Aagaard J.E."/>
            <person name="Vacquier V.D."/>
            <person name="Maccoss M.J."/>
            <person name="Swanson W.J."/>
        </authorList>
    </citation>
    <scope>NUCLEOTIDE SEQUENCE</scope>
</reference>
<evidence type="ECO:0000313" key="3">
    <source>
        <dbReference type="EMBL" id="ACX37430.1"/>
    </source>
</evidence>
<proteinExistence type="evidence at transcript level"/>
<dbReference type="OrthoDB" id="6095816at2759"/>
<feature type="signal peptide" evidence="1">
    <location>
        <begin position="1"/>
        <end position="19"/>
    </location>
</feature>
<accession>D0EL58</accession>
<organism evidence="3">
    <name type="scientific">Haliotis rufescens</name>
    <name type="common">California red abalone</name>
    <dbReference type="NCBI Taxonomy" id="6454"/>
    <lineage>
        <taxon>Eukaryota</taxon>
        <taxon>Metazoa</taxon>
        <taxon>Spiralia</taxon>
        <taxon>Lophotrochozoa</taxon>
        <taxon>Mollusca</taxon>
        <taxon>Gastropoda</taxon>
        <taxon>Vetigastropoda</taxon>
        <taxon>Lepetellida</taxon>
        <taxon>Haliotoidea</taxon>
        <taxon>Haliotidae</taxon>
        <taxon>Haliotis</taxon>
    </lineage>
</organism>
<dbReference type="AlphaFoldDB" id="D0EL58"/>
<dbReference type="InterPro" id="IPR001507">
    <property type="entry name" value="ZP_dom"/>
</dbReference>
<feature type="domain" description="ZP" evidence="2">
    <location>
        <begin position="32"/>
        <end position="282"/>
    </location>
</feature>
<protein>
    <submittedName>
        <fullName evidence="3">Vitelline envelope zona pellucida domain protein 20</fullName>
    </submittedName>
</protein>
<keyword evidence="1" id="KW-0732">Signal</keyword>
<dbReference type="EMBL" id="GQ851911">
    <property type="protein sequence ID" value="ACX37430.1"/>
    <property type="molecule type" value="mRNA"/>
</dbReference>
<evidence type="ECO:0000259" key="2">
    <source>
        <dbReference type="PROSITE" id="PS51034"/>
    </source>
</evidence>
<dbReference type="PROSITE" id="PS51034">
    <property type="entry name" value="ZP_2"/>
    <property type="match status" value="1"/>
</dbReference>
<name>D0EL58_HALRU</name>
<sequence>MAATRAAFVLALVVAIVRAVPPAGYIIDVKPSCGPDTVADGYVEVVTDLNANAKAVCLGGTTHKFSKVDNVKLRLNVSYAGRGNSPCIFEKRKGVDVYVISVTVAYGQTGGMIQQKSEQYTVTCTFSAAGGVGTVKHTIHEGLIAPLEVQHNTGRESKSTVTLNVVDVLGNDLTGSDLHLVKTVQLKAVSKGEQGEKGFKPVSCDAVGVKTKKRYPVLRAGCGDGIIFHRNQGFTTTGLTSVSPYFPAFNVASDPVLRFECNFTFCDAVCDGSSCKNAKIRRSIESEKSRDPPLMLTTHTSDFILPVPRTRRSATQDKLDKFLQRRSQIQAKYKKHFTL</sequence>